<dbReference type="GO" id="GO:0016747">
    <property type="term" value="F:acyltransferase activity, transferring groups other than amino-acyl groups"/>
    <property type="evidence" value="ECO:0007669"/>
    <property type="project" value="InterPro"/>
</dbReference>
<gene>
    <name evidence="2" type="ORF">SAMN05660748_0075</name>
</gene>
<dbReference type="EMBL" id="OBQI01000001">
    <property type="protein sequence ID" value="SOC46153.1"/>
    <property type="molecule type" value="Genomic_DNA"/>
</dbReference>
<evidence type="ECO:0000259" key="1">
    <source>
        <dbReference type="PROSITE" id="PS51186"/>
    </source>
</evidence>
<dbReference type="Gene3D" id="3.40.630.30">
    <property type="match status" value="1"/>
</dbReference>
<evidence type="ECO:0000313" key="3">
    <source>
        <dbReference type="Proteomes" id="UP000219435"/>
    </source>
</evidence>
<dbReference type="OrthoDB" id="3533156at2"/>
<dbReference type="Pfam" id="PF13302">
    <property type="entry name" value="Acetyltransf_3"/>
    <property type="match status" value="1"/>
</dbReference>
<name>A0A285UWI6_9ACTN</name>
<dbReference type="InterPro" id="IPR000182">
    <property type="entry name" value="GNAT_dom"/>
</dbReference>
<dbReference type="PROSITE" id="PS51186">
    <property type="entry name" value="GNAT"/>
    <property type="match status" value="1"/>
</dbReference>
<keyword evidence="2" id="KW-0808">Transferase</keyword>
<proteinExistence type="predicted"/>
<dbReference type="Proteomes" id="UP000219435">
    <property type="component" value="Unassembled WGS sequence"/>
</dbReference>
<dbReference type="AlphaFoldDB" id="A0A285UWI6"/>
<dbReference type="SUPFAM" id="SSF55729">
    <property type="entry name" value="Acyl-CoA N-acyltransferases (Nat)"/>
    <property type="match status" value="1"/>
</dbReference>
<accession>A0A285UWI6</accession>
<feature type="domain" description="N-acetyltransferase" evidence="1">
    <location>
        <begin position="17"/>
        <end position="174"/>
    </location>
</feature>
<dbReference type="PANTHER" id="PTHR43792">
    <property type="entry name" value="GNAT FAMILY, PUTATIVE (AFU_ORTHOLOGUE AFUA_3G00765)-RELATED-RELATED"/>
    <property type="match status" value="1"/>
</dbReference>
<evidence type="ECO:0000313" key="2">
    <source>
        <dbReference type="EMBL" id="SOC46153.1"/>
    </source>
</evidence>
<sequence>MVHADRWMRDSLRTARLTLRLPVASDADELHAIFSAPRTNTIGDGPFTSPDQTAHWIARRQALYADHGLAWYLVRAIDGGLLLGNCGMLTTRGTVAEPEIGYMIRSSNQGRGYASEAAEAVLAEAAAAGIEIVWSTIRPGNLASCRVIERAGFHVQRTENDRKGPLRYYKRSLREAA</sequence>
<dbReference type="InterPro" id="IPR051531">
    <property type="entry name" value="N-acetyltransferase"/>
</dbReference>
<organism evidence="2 3">
    <name type="scientific">Blastococcus aggregatus</name>
    <dbReference type="NCBI Taxonomy" id="38502"/>
    <lineage>
        <taxon>Bacteria</taxon>
        <taxon>Bacillati</taxon>
        <taxon>Actinomycetota</taxon>
        <taxon>Actinomycetes</taxon>
        <taxon>Geodermatophilales</taxon>
        <taxon>Geodermatophilaceae</taxon>
        <taxon>Blastococcus</taxon>
    </lineage>
</organism>
<reference evidence="3" key="1">
    <citation type="submission" date="2017-08" db="EMBL/GenBank/DDBJ databases">
        <authorList>
            <person name="Varghese N."/>
            <person name="Submissions S."/>
        </authorList>
    </citation>
    <scope>NUCLEOTIDE SEQUENCE [LARGE SCALE GENOMIC DNA]</scope>
    <source>
        <strain evidence="3">DSM 4725</strain>
    </source>
</reference>
<dbReference type="InterPro" id="IPR016181">
    <property type="entry name" value="Acyl_CoA_acyltransferase"/>
</dbReference>
<dbReference type="PANTHER" id="PTHR43792:SF1">
    <property type="entry name" value="N-ACETYLTRANSFERASE DOMAIN-CONTAINING PROTEIN"/>
    <property type="match status" value="1"/>
</dbReference>
<dbReference type="RefSeq" id="WP_097193080.1">
    <property type="nucleotide sequence ID" value="NZ_OBQI01000001.1"/>
</dbReference>
<keyword evidence="3" id="KW-1185">Reference proteome</keyword>
<protein>
    <submittedName>
        <fullName evidence="2">Protein N-acetyltransferase, RimJ/RimL family</fullName>
    </submittedName>
</protein>